<protein>
    <submittedName>
        <fullName evidence="1">Cation efflux family-domain-containing protein</fullName>
    </submittedName>
</protein>
<dbReference type="EMBL" id="MU971385">
    <property type="protein sequence ID" value="KAK9236555.1"/>
    <property type="molecule type" value="Genomic_DNA"/>
</dbReference>
<dbReference type="Proteomes" id="UP001433508">
    <property type="component" value="Unassembled WGS sequence"/>
</dbReference>
<name>A0ACC3SZ36_LIPKO</name>
<comment type="caution">
    <text evidence="1">The sequence shown here is derived from an EMBL/GenBank/DDBJ whole genome shotgun (WGS) entry which is preliminary data.</text>
</comment>
<evidence type="ECO:0000313" key="2">
    <source>
        <dbReference type="Proteomes" id="UP001433508"/>
    </source>
</evidence>
<accession>A0ACC3SZ36</accession>
<organism evidence="1 2">
    <name type="scientific">Lipomyces kononenkoae</name>
    <name type="common">Yeast</name>
    <dbReference type="NCBI Taxonomy" id="34357"/>
    <lineage>
        <taxon>Eukaryota</taxon>
        <taxon>Fungi</taxon>
        <taxon>Dikarya</taxon>
        <taxon>Ascomycota</taxon>
        <taxon>Saccharomycotina</taxon>
        <taxon>Lipomycetes</taxon>
        <taxon>Lipomycetales</taxon>
        <taxon>Lipomycetaceae</taxon>
        <taxon>Lipomyces</taxon>
    </lineage>
</organism>
<gene>
    <name evidence="1" type="ORF">V1525DRAFT_406661</name>
</gene>
<sequence>MNLATTDPTCGKADEAGAVLEPIASTSVVDEEAGSVRSRVVQHSRDPEISRSMPCYCLAHDPLQLSTRLTDVNILNTGTESRTIFRSRKGRNKSDLRKSSQVRKFYTEQNETIQHLLKPVDEHLRDARELQSQTQMRYRIAVVGSFVANIVLCGLQLYGAISSGSLSLFTTMADAVFDPMSNIVLMVTNRAITRVDARKFPAGNAKIETAGNIVFCFLMCSVSFILIVLSIRDLAVGKVGHTTNFNLPSVIAVGAAFVTKLCLFLYCWTIKHIYTQVQILWEDHRNDLFINGFGLLTSIGGSKLAWWIDPAGAIILSCLIVILWGKTAYSEFLLLIGVSADAQEQQAITYIAMTHSPLISQIDTVRAYHSGVRLVVEVDIVMDPKASLKTTHDVSDDLQTKLESLPNVERAYVHVDYETTHKPEHFLKKEL</sequence>
<proteinExistence type="predicted"/>
<evidence type="ECO:0000313" key="1">
    <source>
        <dbReference type="EMBL" id="KAK9236555.1"/>
    </source>
</evidence>
<keyword evidence="2" id="KW-1185">Reference proteome</keyword>
<reference evidence="2" key="1">
    <citation type="journal article" date="2024" name="Front. Bioeng. Biotechnol.">
        <title>Genome-scale model development and genomic sequencing of the oleaginous clade Lipomyces.</title>
        <authorList>
            <person name="Czajka J.J."/>
            <person name="Han Y."/>
            <person name="Kim J."/>
            <person name="Mondo S.J."/>
            <person name="Hofstad B.A."/>
            <person name="Robles A."/>
            <person name="Haridas S."/>
            <person name="Riley R."/>
            <person name="LaButti K."/>
            <person name="Pangilinan J."/>
            <person name="Andreopoulos W."/>
            <person name="Lipzen A."/>
            <person name="Yan J."/>
            <person name="Wang M."/>
            <person name="Ng V."/>
            <person name="Grigoriev I.V."/>
            <person name="Spatafora J.W."/>
            <person name="Magnuson J.K."/>
            <person name="Baker S.E."/>
            <person name="Pomraning K.R."/>
        </authorList>
    </citation>
    <scope>NUCLEOTIDE SEQUENCE [LARGE SCALE GENOMIC DNA]</scope>
    <source>
        <strain evidence="2">CBS 7786</strain>
    </source>
</reference>